<dbReference type="Proteomes" id="UP000094487">
    <property type="component" value="Unassembled WGS sequence"/>
</dbReference>
<protein>
    <submittedName>
        <fullName evidence="2">Uncharacterized protein</fullName>
    </submittedName>
</protein>
<dbReference type="AlphaFoldDB" id="A0A1E3LZX7"/>
<accession>A0A1E3LZX7</accession>
<comment type="caution">
    <text evidence="2">The sequence shown here is derived from an EMBL/GenBank/DDBJ whole genome shotgun (WGS) entry which is preliminary data.</text>
</comment>
<dbReference type="OrthoDB" id="7999080at2"/>
<proteinExistence type="predicted"/>
<keyword evidence="3" id="KW-1185">Reference proteome</keyword>
<feature type="region of interest" description="Disordered" evidence="1">
    <location>
        <begin position="95"/>
        <end position="114"/>
    </location>
</feature>
<dbReference type="STRING" id="1888892.BFL28_10775"/>
<organism evidence="2 3">
    <name type="scientific">Sphingomonas turrisvirgatae</name>
    <dbReference type="NCBI Taxonomy" id="1888892"/>
    <lineage>
        <taxon>Bacteria</taxon>
        <taxon>Pseudomonadati</taxon>
        <taxon>Pseudomonadota</taxon>
        <taxon>Alphaproteobacteria</taxon>
        <taxon>Sphingomonadales</taxon>
        <taxon>Sphingomonadaceae</taxon>
        <taxon>Sphingomonas</taxon>
    </lineage>
</organism>
<sequence>MADTPLPAGEYAIVEVLGHRTIIGRVEEVERFGAKLMSIQPLFNGELLAAVMIGGSSIYQFTPCTAEVAMKRQATDDWQLPTSIRATLPESALPAPEFNPAFLSDEEDDGDQYF</sequence>
<evidence type="ECO:0000313" key="2">
    <source>
        <dbReference type="EMBL" id="ODP39289.1"/>
    </source>
</evidence>
<dbReference type="RefSeq" id="WP_069319060.1">
    <property type="nucleotide sequence ID" value="NZ_MDDS01000006.1"/>
</dbReference>
<name>A0A1E3LZX7_9SPHN</name>
<gene>
    <name evidence="2" type="ORF">BFL28_10775</name>
</gene>
<dbReference type="EMBL" id="MDDS01000006">
    <property type="protein sequence ID" value="ODP39289.1"/>
    <property type="molecule type" value="Genomic_DNA"/>
</dbReference>
<feature type="compositionally biased region" description="Acidic residues" evidence="1">
    <location>
        <begin position="104"/>
        <end position="114"/>
    </location>
</feature>
<evidence type="ECO:0000313" key="3">
    <source>
        <dbReference type="Proteomes" id="UP000094487"/>
    </source>
</evidence>
<reference evidence="2 3" key="1">
    <citation type="submission" date="2016-08" db="EMBL/GenBank/DDBJ databases">
        <title>Draft genome of the agarase producing Sphingomonas sp. MCT13.</title>
        <authorList>
            <person name="D'Andrea M.M."/>
            <person name="Rossolini G.M."/>
            <person name="Thaller M.C."/>
        </authorList>
    </citation>
    <scope>NUCLEOTIDE SEQUENCE [LARGE SCALE GENOMIC DNA]</scope>
    <source>
        <strain evidence="2 3">MCT13</strain>
    </source>
</reference>
<evidence type="ECO:0000256" key="1">
    <source>
        <dbReference type="SAM" id="MobiDB-lite"/>
    </source>
</evidence>